<evidence type="ECO:0000256" key="2">
    <source>
        <dbReference type="SAM" id="Phobius"/>
    </source>
</evidence>
<name>A0A285L717_9NOCA</name>
<organism evidence="3 4">
    <name type="scientific">Nocardia amikacinitolerans</name>
    <dbReference type="NCBI Taxonomy" id="756689"/>
    <lineage>
        <taxon>Bacteria</taxon>
        <taxon>Bacillati</taxon>
        <taxon>Actinomycetota</taxon>
        <taxon>Actinomycetes</taxon>
        <taxon>Mycobacteriales</taxon>
        <taxon>Nocardiaceae</taxon>
        <taxon>Nocardia</taxon>
    </lineage>
</organism>
<feature type="region of interest" description="Disordered" evidence="1">
    <location>
        <begin position="48"/>
        <end position="79"/>
    </location>
</feature>
<dbReference type="AlphaFoldDB" id="A0A285L717"/>
<feature type="compositionally biased region" description="Polar residues" evidence="1">
    <location>
        <begin position="68"/>
        <end position="79"/>
    </location>
</feature>
<evidence type="ECO:0000256" key="1">
    <source>
        <dbReference type="SAM" id="MobiDB-lite"/>
    </source>
</evidence>
<keyword evidence="2" id="KW-1133">Transmembrane helix</keyword>
<dbReference type="Proteomes" id="UP000219565">
    <property type="component" value="Unassembled WGS sequence"/>
</dbReference>
<reference evidence="3 4" key="1">
    <citation type="submission" date="2017-09" db="EMBL/GenBank/DDBJ databases">
        <authorList>
            <person name="Ehlers B."/>
            <person name="Leendertz F.H."/>
        </authorList>
    </citation>
    <scope>NUCLEOTIDE SEQUENCE [LARGE SCALE GENOMIC DNA]</scope>
    <source>
        <strain evidence="3 4">DSM 45537</strain>
    </source>
</reference>
<sequence length="79" mass="8137">MNTIVIVGLAVFAAVTVCVLVAVLRRPNSSGQLTVAAIQARLADEKGGNCVETADSRTEEDLAAAEATSGQPRSEPTQP</sequence>
<evidence type="ECO:0000313" key="3">
    <source>
        <dbReference type="EMBL" id="SNY80739.1"/>
    </source>
</evidence>
<proteinExistence type="predicted"/>
<accession>A0A285L717</accession>
<feature type="transmembrane region" description="Helical" evidence="2">
    <location>
        <begin position="6"/>
        <end position="24"/>
    </location>
</feature>
<dbReference type="OrthoDB" id="9964363at2"/>
<protein>
    <submittedName>
        <fullName evidence="3">Uncharacterized protein</fullName>
    </submittedName>
</protein>
<dbReference type="EMBL" id="OBEG01000002">
    <property type="protein sequence ID" value="SNY80739.1"/>
    <property type="molecule type" value="Genomic_DNA"/>
</dbReference>
<keyword evidence="2" id="KW-0472">Membrane</keyword>
<gene>
    <name evidence="3" type="ORF">SAMN04244553_2311</name>
</gene>
<dbReference type="RefSeq" id="WP_097244912.1">
    <property type="nucleotide sequence ID" value="NZ_OBEG01000002.1"/>
</dbReference>
<evidence type="ECO:0000313" key="4">
    <source>
        <dbReference type="Proteomes" id="UP000219565"/>
    </source>
</evidence>
<keyword evidence="2" id="KW-0812">Transmembrane</keyword>
<keyword evidence="4" id="KW-1185">Reference proteome</keyword>